<gene>
    <name evidence="2" type="ORF">QBC35DRAFT_471085</name>
</gene>
<reference evidence="2" key="2">
    <citation type="submission" date="2023-05" db="EMBL/GenBank/DDBJ databases">
        <authorList>
            <consortium name="Lawrence Berkeley National Laboratory"/>
            <person name="Steindorff A."/>
            <person name="Hensen N."/>
            <person name="Bonometti L."/>
            <person name="Westerberg I."/>
            <person name="Brannstrom I.O."/>
            <person name="Guillou S."/>
            <person name="Cros-Aarteil S."/>
            <person name="Calhoun S."/>
            <person name="Haridas S."/>
            <person name="Kuo A."/>
            <person name="Mondo S."/>
            <person name="Pangilinan J."/>
            <person name="Riley R."/>
            <person name="Labutti K."/>
            <person name="Andreopoulos B."/>
            <person name="Lipzen A."/>
            <person name="Chen C."/>
            <person name="Yanf M."/>
            <person name="Daum C."/>
            <person name="Ng V."/>
            <person name="Clum A."/>
            <person name="Ohm R."/>
            <person name="Martin F."/>
            <person name="Silar P."/>
            <person name="Natvig D."/>
            <person name="Lalanne C."/>
            <person name="Gautier V."/>
            <person name="Ament-Velasquez S.L."/>
            <person name="Kruys A."/>
            <person name="Hutchinson M.I."/>
            <person name="Powell A.J."/>
            <person name="Barry K."/>
            <person name="Miller A.N."/>
            <person name="Grigoriev I.V."/>
            <person name="Debuchy R."/>
            <person name="Gladieux P."/>
            <person name="Thoren M.H."/>
            <person name="Johannesson H."/>
        </authorList>
    </citation>
    <scope>NUCLEOTIDE SEQUENCE</scope>
    <source>
        <strain evidence="2">PSN309</strain>
    </source>
</reference>
<dbReference type="EMBL" id="MU864361">
    <property type="protein sequence ID" value="KAK4191008.1"/>
    <property type="molecule type" value="Genomic_DNA"/>
</dbReference>
<comment type="caution">
    <text evidence="2">The sequence shown here is derived from an EMBL/GenBank/DDBJ whole genome shotgun (WGS) entry which is preliminary data.</text>
</comment>
<accession>A0AAN6X0G1</accession>
<keyword evidence="3" id="KW-1185">Reference proteome</keyword>
<feature type="region of interest" description="Disordered" evidence="1">
    <location>
        <begin position="34"/>
        <end position="53"/>
    </location>
</feature>
<organism evidence="2 3">
    <name type="scientific">Podospora australis</name>
    <dbReference type="NCBI Taxonomy" id="1536484"/>
    <lineage>
        <taxon>Eukaryota</taxon>
        <taxon>Fungi</taxon>
        <taxon>Dikarya</taxon>
        <taxon>Ascomycota</taxon>
        <taxon>Pezizomycotina</taxon>
        <taxon>Sordariomycetes</taxon>
        <taxon>Sordariomycetidae</taxon>
        <taxon>Sordariales</taxon>
        <taxon>Podosporaceae</taxon>
        <taxon>Podospora</taxon>
    </lineage>
</organism>
<feature type="compositionally biased region" description="Polar residues" evidence="1">
    <location>
        <begin position="40"/>
        <end position="49"/>
    </location>
</feature>
<evidence type="ECO:0000256" key="1">
    <source>
        <dbReference type="SAM" id="MobiDB-lite"/>
    </source>
</evidence>
<reference evidence="2" key="1">
    <citation type="journal article" date="2023" name="Mol. Phylogenet. Evol.">
        <title>Genome-scale phylogeny and comparative genomics of the fungal order Sordariales.</title>
        <authorList>
            <person name="Hensen N."/>
            <person name="Bonometti L."/>
            <person name="Westerberg I."/>
            <person name="Brannstrom I.O."/>
            <person name="Guillou S."/>
            <person name="Cros-Aarteil S."/>
            <person name="Calhoun S."/>
            <person name="Haridas S."/>
            <person name="Kuo A."/>
            <person name="Mondo S."/>
            <person name="Pangilinan J."/>
            <person name="Riley R."/>
            <person name="LaButti K."/>
            <person name="Andreopoulos B."/>
            <person name="Lipzen A."/>
            <person name="Chen C."/>
            <person name="Yan M."/>
            <person name="Daum C."/>
            <person name="Ng V."/>
            <person name="Clum A."/>
            <person name="Steindorff A."/>
            <person name="Ohm R.A."/>
            <person name="Martin F."/>
            <person name="Silar P."/>
            <person name="Natvig D.O."/>
            <person name="Lalanne C."/>
            <person name="Gautier V."/>
            <person name="Ament-Velasquez S.L."/>
            <person name="Kruys A."/>
            <person name="Hutchinson M.I."/>
            <person name="Powell A.J."/>
            <person name="Barry K."/>
            <person name="Miller A.N."/>
            <person name="Grigoriev I.V."/>
            <person name="Debuchy R."/>
            <person name="Gladieux P."/>
            <person name="Hiltunen Thoren M."/>
            <person name="Johannesson H."/>
        </authorList>
    </citation>
    <scope>NUCLEOTIDE SEQUENCE</scope>
    <source>
        <strain evidence="2">PSN309</strain>
    </source>
</reference>
<protein>
    <submittedName>
        <fullName evidence="2">Uncharacterized protein</fullName>
    </submittedName>
</protein>
<proteinExistence type="predicted"/>
<dbReference type="Proteomes" id="UP001302126">
    <property type="component" value="Unassembled WGS sequence"/>
</dbReference>
<evidence type="ECO:0000313" key="3">
    <source>
        <dbReference type="Proteomes" id="UP001302126"/>
    </source>
</evidence>
<dbReference type="AlphaFoldDB" id="A0AAN6X0G1"/>
<evidence type="ECO:0000313" key="2">
    <source>
        <dbReference type="EMBL" id="KAK4191008.1"/>
    </source>
</evidence>
<sequence length="322" mass="34989">MDLGDLIIFTPVLEAEPAGTGVPQIVLNAANAPEEEDTAAVSSGGITPSSDDEDFLSCSDNDNEGSITNNVPVLSFSPILAIDIAPVAETAVLINTPAPVSNTSLPSGPHACNNCGHVCQSPTNASNHFQHAYQDDQHARVQNGQNFDRHQHALDRLANAFITGQDAYNHDQTHVFGAHAGPVNSADPLFLAVQKVYHAGTIFGIPPPWAVLPFFRSFDLCREVSPLPLFEWHRAPSPSPSPTTTKKLAVVPDRLLLGPLNAVVYEDWRLDRGRDYLRHKVAGLYSSVFVEDVEGRMYVLMTFESEAAAERAWDLFGGGWPW</sequence>
<name>A0AAN6X0G1_9PEZI</name>